<organism evidence="1 2">
    <name type="scientific">Muricomes intestini</name>
    <dbReference type="NCBI Taxonomy" id="1796634"/>
    <lineage>
        <taxon>Bacteria</taxon>
        <taxon>Bacillati</taxon>
        <taxon>Bacillota</taxon>
        <taxon>Clostridia</taxon>
        <taxon>Lachnospirales</taxon>
        <taxon>Lachnospiraceae</taxon>
        <taxon>Muricomes</taxon>
    </lineage>
</organism>
<dbReference type="EMBL" id="SLZZ01000004">
    <property type="protein sequence ID" value="TCS81230.1"/>
    <property type="molecule type" value="Genomic_DNA"/>
</dbReference>
<comment type="caution">
    <text evidence="1">The sequence shown here is derived from an EMBL/GenBank/DDBJ whole genome shotgun (WGS) entry which is preliminary data.</text>
</comment>
<name>A0A4R3KDT8_9FIRM</name>
<accession>A0A4R3KDT8</accession>
<evidence type="ECO:0000313" key="1">
    <source>
        <dbReference type="EMBL" id="TCS81230.1"/>
    </source>
</evidence>
<gene>
    <name evidence="1" type="ORF">EDD59_104167</name>
</gene>
<protein>
    <submittedName>
        <fullName evidence="1">Uncharacterized protein</fullName>
    </submittedName>
</protein>
<dbReference type="Proteomes" id="UP000295726">
    <property type="component" value="Unassembled WGS sequence"/>
</dbReference>
<keyword evidence="2" id="KW-1185">Reference proteome</keyword>
<evidence type="ECO:0000313" key="2">
    <source>
        <dbReference type="Proteomes" id="UP000295726"/>
    </source>
</evidence>
<dbReference type="AlphaFoldDB" id="A0A4R3KDT8"/>
<sequence>MTINKMKNGGLVTGCIQVTGLLFIKKEHVYEDVRGA</sequence>
<proteinExistence type="predicted"/>
<reference evidence="1 2" key="1">
    <citation type="submission" date="2019-03" db="EMBL/GenBank/DDBJ databases">
        <title>Genomic Encyclopedia of Type Strains, Phase IV (KMG-IV): sequencing the most valuable type-strain genomes for metagenomic binning, comparative biology and taxonomic classification.</title>
        <authorList>
            <person name="Goeker M."/>
        </authorList>
    </citation>
    <scope>NUCLEOTIDE SEQUENCE [LARGE SCALE GENOMIC DNA]</scope>
    <source>
        <strain evidence="1 2">DSM 29489</strain>
    </source>
</reference>